<keyword evidence="11 14" id="KW-0255">Endonuclease</keyword>
<dbReference type="GO" id="GO:0030145">
    <property type="term" value="F:manganese ion binding"/>
    <property type="evidence" value="ECO:0007669"/>
    <property type="project" value="UniProtKB-UniRule"/>
</dbReference>
<dbReference type="GO" id="GO:0005737">
    <property type="term" value="C:cytoplasm"/>
    <property type="evidence" value="ECO:0007669"/>
    <property type="project" value="UniProtKB-SubCell"/>
</dbReference>
<evidence type="ECO:0000256" key="3">
    <source>
        <dbReference type="ARBA" id="ARBA00004065"/>
    </source>
</evidence>
<keyword evidence="19" id="KW-1185">Reference proteome</keyword>
<feature type="binding site" evidence="14 15">
    <location>
        <position position="115"/>
    </location>
    <ligand>
        <name>a divalent metal cation</name>
        <dbReference type="ChEBI" id="CHEBI:60240"/>
    </ligand>
</feature>
<dbReference type="Pfam" id="PF01351">
    <property type="entry name" value="RNase_HII"/>
    <property type="match status" value="1"/>
</dbReference>
<evidence type="ECO:0000256" key="11">
    <source>
        <dbReference type="ARBA" id="ARBA00022759"/>
    </source>
</evidence>
<evidence type="ECO:0000256" key="1">
    <source>
        <dbReference type="ARBA" id="ARBA00000077"/>
    </source>
</evidence>
<dbReference type="Proteomes" id="UP000634206">
    <property type="component" value="Unassembled WGS sequence"/>
</dbReference>
<comment type="cofactor">
    <cofactor evidence="14 15">
        <name>Mn(2+)</name>
        <dbReference type="ChEBI" id="CHEBI:29035"/>
    </cofactor>
    <cofactor evidence="14 15">
        <name>Mg(2+)</name>
        <dbReference type="ChEBI" id="CHEBI:18420"/>
    </cofactor>
    <text evidence="14 15">Manganese or magnesium. Binds 1 divalent metal ion per monomer in the absence of substrate. May bind a second metal ion after substrate binding.</text>
</comment>
<reference evidence="18" key="1">
    <citation type="submission" date="2021-01" db="EMBL/GenBank/DDBJ databases">
        <title>Modified the classification status of verrucomicrobia.</title>
        <authorList>
            <person name="Feng X."/>
        </authorList>
    </citation>
    <scope>NUCLEOTIDE SEQUENCE</scope>
    <source>
        <strain evidence="18">5K15</strain>
    </source>
</reference>
<dbReference type="RefSeq" id="WP_343221590.1">
    <property type="nucleotide sequence ID" value="NZ_JAENIG010000008.1"/>
</dbReference>
<sequence length="204" mass="22294">MPDLEFENARRQQGHTLIAGIDEAGRGPLAGPVAAAAVILPDNFTHPLLNDSKKLTEKRREALYAELTERDDILWGLSFADAEEIDRINILRATHAAMARATEALTPTPDFCLIDGLAVPSFPFPSEGIVKGDGKSLSIAAASVIAKVSRDRLMLQYAEQYPAYGFERHKGYGTKVHLEALQEHGPCPIHRQSFAPVAKATRPQ</sequence>
<dbReference type="PROSITE" id="PS51975">
    <property type="entry name" value="RNASE_H_2"/>
    <property type="match status" value="1"/>
</dbReference>
<dbReference type="PANTHER" id="PTHR10954:SF18">
    <property type="entry name" value="RIBONUCLEASE HII"/>
    <property type="match status" value="1"/>
</dbReference>
<name>A0AAE2SD86_9BACT</name>
<evidence type="ECO:0000256" key="13">
    <source>
        <dbReference type="ARBA" id="ARBA00023211"/>
    </source>
</evidence>
<evidence type="ECO:0000313" key="19">
    <source>
        <dbReference type="Proteomes" id="UP000634206"/>
    </source>
</evidence>
<dbReference type="GO" id="GO:0043137">
    <property type="term" value="P:DNA replication, removal of RNA primer"/>
    <property type="evidence" value="ECO:0007669"/>
    <property type="project" value="TreeGrafter"/>
</dbReference>
<dbReference type="NCBIfam" id="NF000595">
    <property type="entry name" value="PRK00015.1-3"/>
    <property type="match status" value="1"/>
</dbReference>
<evidence type="ECO:0000256" key="4">
    <source>
        <dbReference type="ARBA" id="ARBA00004496"/>
    </source>
</evidence>
<organism evidence="18 19">
    <name type="scientific">Oceaniferula flava</name>
    <dbReference type="NCBI Taxonomy" id="2800421"/>
    <lineage>
        <taxon>Bacteria</taxon>
        <taxon>Pseudomonadati</taxon>
        <taxon>Verrucomicrobiota</taxon>
        <taxon>Verrucomicrobiia</taxon>
        <taxon>Verrucomicrobiales</taxon>
        <taxon>Verrucomicrobiaceae</taxon>
        <taxon>Oceaniferula</taxon>
    </lineage>
</organism>
<dbReference type="GO" id="GO:0032299">
    <property type="term" value="C:ribonuclease H2 complex"/>
    <property type="evidence" value="ECO:0007669"/>
    <property type="project" value="TreeGrafter"/>
</dbReference>
<evidence type="ECO:0000256" key="8">
    <source>
        <dbReference type="ARBA" id="ARBA00022490"/>
    </source>
</evidence>
<keyword evidence="8 14" id="KW-0963">Cytoplasm</keyword>
<dbReference type="EC" id="3.1.26.4" evidence="6 14"/>
<evidence type="ECO:0000256" key="14">
    <source>
        <dbReference type="HAMAP-Rule" id="MF_00052"/>
    </source>
</evidence>
<gene>
    <name evidence="14" type="primary">rnhB</name>
    <name evidence="18" type="ORF">JIN83_12280</name>
</gene>
<feature type="domain" description="RNase H type-2" evidence="17">
    <location>
        <begin position="16"/>
        <end position="204"/>
    </location>
</feature>
<dbReference type="SUPFAM" id="SSF53098">
    <property type="entry name" value="Ribonuclease H-like"/>
    <property type="match status" value="1"/>
</dbReference>
<evidence type="ECO:0000256" key="10">
    <source>
        <dbReference type="ARBA" id="ARBA00022723"/>
    </source>
</evidence>
<dbReference type="EMBL" id="JAENIG010000008">
    <property type="protein sequence ID" value="MBK1855743.1"/>
    <property type="molecule type" value="Genomic_DNA"/>
</dbReference>
<dbReference type="FunFam" id="3.30.420.10:FF:000006">
    <property type="entry name" value="Ribonuclease HII"/>
    <property type="match status" value="1"/>
</dbReference>
<evidence type="ECO:0000256" key="5">
    <source>
        <dbReference type="ARBA" id="ARBA00007383"/>
    </source>
</evidence>
<keyword evidence="9 14" id="KW-0540">Nuclease</keyword>
<keyword evidence="12 14" id="KW-0378">Hydrolase</keyword>
<comment type="similarity">
    <text evidence="5 14 16">Belongs to the RNase HII family.</text>
</comment>
<dbReference type="PANTHER" id="PTHR10954">
    <property type="entry name" value="RIBONUCLEASE H2 SUBUNIT A"/>
    <property type="match status" value="1"/>
</dbReference>
<evidence type="ECO:0000256" key="7">
    <source>
        <dbReference type="ARBA" id="ARBA00019179"/>
    </source>
</evidence>
<dbReference type="InterPro" id="IPR001352">
    <property type="entry name" value="RNase_HII/HIII"/>
</dbReference>
<keyword evidence="10 14" id="KW-0479">Metal-binding</keyword>
<dbReference type="InterPro" id="IPR022898">
    <property type="entry name" value="RNase_HII"/>
</dbReference>
<dbReference type="Gene3D" id="3.30.420.10">
    <property type="entry name" value="Ribonuclease H-like superfamily/Ribonuclease H"/>
    <property type="match status" value="1"/>
</dbReference>
<evidence type="ECO:0000259" key="17">
    <source>
        <dbReference type="PROSITE" id="PS51975"/>
    </source>
</evidence>
<evidence type="ECO:0000256" key="15">
    <source>
        <dbReference type="PROSITE-ProRule" id="PRU01319"/>
    </source>
</evidence>
<comment type="catalytic activity">
    <reaction evidence="1 14 15 16">
        <text>Endonucleolytic cleavage to 5'-phosphomonoester.</text>
        <dbReference type="EC" id="3.1.26.4"/>
    </reaction>
</comment>
<evidence type="ECO:0000256" key="2">
    <source>
        <dbReference type="ARBA" id="ARBA00001946"/>
    </source>
</evidence>
<dbReference type="NCBIfam" id="NF000594">
    <property type="entry name" value="PRK00015.1-1"/>
    <property type="match status" value="1"/>
</dbReference>
<dbReference type="GO" id="GO:0006298">
    <property type="term" value="P:mismatch repair"/>
    <property type="evidence" value="ECO:0007669"/>
    <property type="project" value="TreeGrafter"/>
</dbReference>
<evidence type="ECO:0000256" key="9">
    <source>
        <dbReference type="ARBA" id="ARBA00022722"/>
    </source>
</evidence>
<protein>
    <recommendedName>
        <fullName evidence="7 14">Ribonuclease HII</fullName>
        <shortName evidence="14">RNase HII</shortName>
        <ecNumber evidence="6 14">3.1.26.4</ecNumber>
    </recommendedName>
</protein>
<dbReference type="InterPro" id="IPR036397">
    <property type="entry name" value="RNaseH_sf"/>
</dbReference>
<feature type="binding site" evidence="14 15">
    <location>
        <position position="23"/>
    </location>
    <ligand>
        <name>a divalent metal cation</name>
        <dbReference type="ChEBI" id="CHEBI:60240"/>
    </ligand>
</feature>
<dbReference type="CDD" id="cd07182">
    <property type="entry name" value="RNase_HII_bacteria_HII_like"/>
    <property type="match status" value="1"/>
</dbReference>
<comment type="function">
    <text evidence="3 14 16">Endonuclease that specifically degrades the RNA of RNA-DNA hybrids.</text>
</comment>
<accession>A0AAE2SD86</accession>
<dbReference type="InterPro" id="IPR024567">
    <property type="entry name" value="RNase_HII/HIII_dom"/>
</dbReference>
<comment type="caution">
    <text evidence="18">The sequence shown here is derived from an EMBL/GenBank/DDBJ whole genome shotgun (WGS) entry which is preliminary data.</text>
</comment>
<comment type="cofactor">
    <cofactor evidence="2">
        <name>Mg(2+)</name>
        <dbReference type="ChEBI" id="CHEBI:18420"/>
    </cofactor>
</comment>
<keyword evidence="13 14" id="KW-0464">Manganese</keyword>
<dbReference type="AlphaFoldDB" id="A0AAE2SD86"/>
<comment type="subcellular location">
    <subcellularLocation>
        <location evidence="4 14">Cytoplasm</location>
    </subcellularLocation>
</comment>
<feature type="binding site" evidence="14 15">
    <location>
        <position position="22"/>
    </location>
    <ligand>
        <name>a divalent metal cation</name>
        <dbReference type="ChEBI" id="CHEBI:60240"/>
    </ligand>
</feature>
<evidence type="ECO:0000256" key="16">
    <source>
        <dbReference type="RuleBase" id="RU003515"/>
    </source>
</evidence>
<dbReference type="InterPro" id="IPR012337">
    <property type="entry name" value="RNaseH-like_sf"/>
</dbReference>
<dbReference type="GO" id="GO:0004523">
    <property type="term" value="F:RNA-DNA hybrid ribonuclease activity"/>
    <property type="evidence" value="ECO:0007669"/>
    <property type="project" value="UniProtKB-UniRule"/>
</dbReference>
<evidence type="ECO:0000313" key="18">
    <source>
        <dbReference type="EMBL" id="MBK1855743.1"/>
    </source>
</evidence>
<evidence type="ECO:0000256" key="12">
    <source>
        <dbReference type="ARBA" id="ARBA00022801"/>
    </source>
</evidence>
<proteinExistence type="inferred from homology"/>
<dbReference type="GO" id="GO:0003723">
    <property type="term" value="F:RNA binding"/>
    <property type="evidence" value="ECO:0007669"/>
    <property type="project" value="UniProtKB-UniRule"/>
</dbReference>
<dbReference type="HAMAP" id="MF_00052_B">
    <property type="entry name" value="RNase_HII_B"/>
    <property type="match status" value="1"/>
</dbReference>
<evidence type="ECO:0000256" key="6">
    <source>
        <dbReference type="ARBA" id="ARBA00012180"/>
    </source>
</evidence>